<evidence type="ECO:0000256" key="2">
    <source>
        <dbReference type="ARBA" id="ARBA00023136"/>
    </source>
</evidence>
<dbReference type="Pfam" id="PF01145">
    <property type="entry name" value="Band_7"/>
    <property type="match status" value="1"/>
</dbReference>
<dbReference type="Proteomes" id="UP000218231">
    <property type="component" value="Unassembled WGS sequence"/>
</dbReference>
<feature type="domain" description="OmpA-like" evidence="6">
    <location>
        <begin position="59"/>
        <end position="176"/>
    </location>
</feature>
<dbReference type="CDD" id="cd03402">
    <property type="entry name" value="SPFH_like_u2"/>
    <property type="match status" value="1"/>
</dbReference>
<reference evidence="7 8" key="1">
    <citation type="journal article" date="2017" name="Curr. Biol.">
        <title>Genome architecture and evolution of a unichromosomal asexual nematode.</title>
        <authorList>
            <person name="Fradin H."/>
            <person name="Zegar C."/>
            <person name="Gutwein M."/>
            <person name="Lucas J."/>
            <person name="Kovtun M."/>
            <person name="Corcoran D."/>
            <person name="Baugh L.R."/>
            <person name="Kiontke K."/>
            <person name="Gunsalus K."/>
            <person name="Fitch D.H."/>
            <person name="Piano F."/>
        </authorList>
    </citation>
    <scope>NUCLEOTIDE SEQUENCE [LARGE SCALE GENOMIC DNA]</scope>
    <source>
        <strain evidence="7">PF1309</strain>
    </source>
</reference>
<dbReference type="OrthoDB" id="6408603at2759"/>
<feature type="transmembrane region" description="Helical" evidence="4">
    <location>
        <begin position="183"/>
        <end position="205"/>
    </location>
</feature>
<comment type="subcellular location">
    <subcellularLocation>
        <location evidence="1">Membrane</location>
    </subcellularLocation>
</comment>
<dbReference type="Gene3D" id="3.30.479.30">
    <property type="entry name" value="Band 7 domain"/>
    <property type="match status" value="1"/>
</dbReference>
<dbReference type="EMBL" id="LIAE01008259">
    <property type="protein sequence ID" value="PAV74864.1"/>
    <property type="molecule type" value="Genomic_DNA"/>
</dbReference>
<evidence type="ECO:0000256" key="4">
    <source>
        <dbReference type="SAM" id="Phobius"/>
    </source>
</evidence>
<dbReference type="SUPFAM" id="SSF103088">
    <property type="entry name" value="OmpA-like"/>
    <property type="match status" value="1"/>
</dbReference>
<feature type="region of interest" description="Disordered" evidence="3">
    <location>
        <begin position="25"/>
        <end position="48"/>
    </location>
</feature>
<keyword evidence="2 4" id="KW-0472">Membrane</keyword>
<organism evidence="7 8">
    <name type="scientific">Diploscapter pachys</name>
    <dbReference type="NCBI Taxonomy" id="2018661"/>
    <lineage>
        <taxon>Eukaryota</taxon>
        <taxon>Metazoa</taxon>
        <taxon>Ecdysozoa</taxon>
        <taxon>Nematoda</taxon>
        <taxon>Chromadorea</taxon>
        <taxon>Rhabditida</taxon>
        <taxon>Rhabditina</taxon>
        <taxon>Rhabditomorpha</taxon>
        <taxon>Rhabditoidea</taxon>
        <taxon>Rhabditidae</taxon>
        <taxon>Diploscapter</taxon>
    </lineage>
</organism>
<evidence type="ECO:0000256" key="3">
    <source>
        <dbReference type="SAM" id="MobiDB-lite"/>
    </source>
</evidence>
<evidence type="ECO:0000313" key="8">
    <source>
        <dbReference type="Proteomes" id="UP000218231"/>
    </source>
</evidence>
<name>A0A2A2KLL2_9BILA</name>
<dbReference type="SMART" id="SM00244">
    <property type="entry name" value="PHB"/>
    <property type="match status" value="1"/>
</dbReference>
<dbReference type="Gene3D" id="3.30.1330.60">
    <property type="entry name" value="OmpA-like domain"/>
    <property type="match status" value="1"/>
</dbReference>
<gene>
    <name evidence="7" type="ORF">WR25_23023</name>
</gene>
<evidence type="ECO:0000256" key="1">
    <source>
        <dbReference type="ARBA" id="ARBA00004370"/>
    </source>
</evidence>
<evidence type="ECO:0000256" key="5">
    <source>
        <dbReference type="SAM" id="SignalP"/>
    </source>
</evidence>
<dbReference type="SUPFAM" id="SSF117892">
    <property type="entry name" value="Band 7/SPFH domain"/>
    <property type="match status" value="1"/>
</dbReference>
<feature type="signal peptide" evidence="5">
    <location>
        <begin position="1"/>
        <end position="20"/>
    </location>
</feature>
<comment type="caution">
    <text evidence="7">The sequence shown here is derived from an EMBL/GenBank/DDBJ whole genome shotgun (WGS) entry which is preliminary data.</text>
</comment>
<dbReference type="InterPro" id="IPR036013">
    <property type="entry name" value="Band_7/SPFH_dom_sf"/>
</dbReference>
<keyword evidence="4" id="KW-1133">Transmembrane helix</keyword>
<keyword evidence="4" id="KW-0812">Transmembrane</keyword>
<evidence type="ECO:0000259" key="6">
    <source>
        <dbReference type="PROSITE" id="PS51123"/>
    </source>
</evidence>
<dbReference type="PANTHER" id="PTHR43446:SF1">
    <property type="entry name" value="BAND 7 DOMAIN-CONTAINING PROTEIN"/>
    <property type="match status" value="1"/>
</dbReference>
<dbReference type="Pfam" id="PF00691">
    <property type="entry name" value="OmpA"/>
    <property type="match status" value="1"/>
</dbReference>
<feature type="transmembrane region" description="Helical" evidence="4">
    <location>
        <begin position="154"/>
        <end position="176"/>
    </location>
</feature>
<sequence>MTKLTNILLTGAALASLAACAHKPKQLPPPPVDNTAGLNTAPPANTGPVDGAIVPGSDADFRRSVTSNTVLFGTDQSDIDADARAILDSQAAWMQRYPNVRATIEGHCDERGTRDYNLALGDRRANAAKNYLDRVVQQGSLTRSQERRAATASGYTMLALAALLVVIAVFVIVELASDAMPPILAIVPLLCAIGTVFIAAGFYMLQPNQAGAITLFGSYAGTDRESGLRWVLPWLMRRKVSVRANNVISDRIKVNDLRGNPIEMAAQVVWRVTDTAQALFDVDDYKAFVNVQIEAAVRTIGSRYPYDDYEHQEITLRGNHDQVGAELRAELIARLAVAGITVDECGFTHLAYAQEIAGAMLRRQQAQAVVAARTTLVEGAVGMTTSGVRRWFPT</sequence>
<dbReference type="PROSITE" id="PS51123">
    <property type="entry name" value="OMPA_2"/>
    <property type="match status" value="1"/>
</dbReference>
<dbReference type="InterPro" id="IPR036737">
    <property type="entry name" value="OmpA-like_sf"/>
</dbReference>
<dbReference type="AlphaFoldDB" id="A0A2A2KLL2"/>
<protein>
    <recommendedName>
        <fullName evidence="6">OmpA-like domain-containing protein</fullName>
    </recommendedName>
</protein>
<accession>A0A2A2KLL2</accession>
<dbReference type="PANTHER" id="PTHR43446">
    <property type="entry name" value="MEMBRANE PROTEIN-RELATED"/>
    <property type="match status" value="1"/>
</dbReference>
<dbReference type="InterPro" id="IPR006664">
    <property type="entry name" value="OMP_bac"/>
</dbReference>
<keyword evidence="8" id="KW-1185">Reference proteome</keyword>
<dbReference type="PRINTS" id="PR01021">
    <property type="entry name" value="OMPADOMAIN"/>
</dbReference>
<feature type="chain" id="PRO_5013376470" description="OmpA-like domain-containing protein" evidence="5">
    <location>
        <begin position="21"/>
        <end position="394"/>
    </location>
</feature>
<proteinExistence type="predicted"/>
<keyword evidence="5" id="KW-0732">Signal</keyword>
<dbReference type="STRING" id="2018661.A0A2A2KLL2"/>
<dbReference type="GO" id="GO:0016020">
    <property type="term" value="C:membrane"/>
    <property type="evidence" value="ECO:0007669"/>
    <property type="project" value="UniProtKB-SubCell"/>
</dbReference>
<evidence type="ECO:0000313" key="7">
    <source>
        <dbReference type="EMBL" id="PAV74864.1"/>
    </source>
</evidence>
<dbReference type="InterPro" id="IPR006665">
    <property type="entry name" value="OmpA-like"/>
</dbReference>
<dbReference type="CDD" id="cd07185">
    <property type="entry name" value="OmpA_C-like"/>
    <property type="match status" value="1"/>
</dbReference>
<dbReference type="PROSITE" id="PS51257">
    <property type="entry name" value="PROKAR_LIPOPROTEIN"/>
    <property type="match status" value="1"/>
</dbReference>
<dbReference type="InterPro" id="IPR001107">
    <property type="entry name" value="Band_7"/>
</dbReference>